<proteinExistence type="predicted"/>
<reference evidence="2 3" key="1">
    <citation type="submission" date="2022-05" db="EMBL/GenBank/DDBJ databases">
        <title>Novel Pseudomonas spp. Isolated from a Rainbow Trout Aquaculture Facility.</title>
        <authorList>
            <person name="Testerman T."/>
            <person name="Graf J."/>
        </authorList>
    </citation>
    <scope>NUCLEOTIDE SEQUENCE [LARGE SCALE GENOMIC DNA]</scope>
    <source>
        <strain evidence="2 3">ID357</strain>
    </source>
</reference>
<name>A0ABT5QFD2_9PSED</name>
<dbReference type="RefSeq" id="WP_249735498.1">
    <property type="nucleotide sequence ID" value="NZ_JAMDGR010000030.1"/>
</dbReference>
<evidence type="ECO:0000256" key="1">
    <source>
        <dbReference type="SAM" id="MobiDB-lite"/>
    </source>
</evidence>
<evidence type="ECO:0000313" key="3">
    <source>
        <dbReference type="Proteomes" id="UP001217610"/>
    </source>
</evidence>
<comment type="caution">
    <text evidence="2">The sequence shown here is derived from an EMBL/GenBank/DDBJ whole genome shotgun (WGS) entry which is preliminary data.</text>
</comment>
<protein>
    <submittedName>
        <fullName evidence="2">Uncharacterized protein</fullName>
    </submittedName>
</protein>
<keyword evidence="3" id="KW-1185">Reference proteome</keyword>
<gene>
    <name evidence="2" type="ORF">M5G25_29655</name>
</gene>
<organism evidence="2 3">
    <name type="scientific">Pseudomonas idahonensis</name>
    <dbReference type="NCBI Taxonomy" id="2942628"/>
    <lineage>
        <taxon>Bacteria</taxon>
        <taxon>Pseudomonadati</taxon>
        <taxon>Pseudomonadota</taxon>
        <taxon>Gammaproteobacteria</taxon>
        <taxon>Pseudomonadales</taxon>
        <taxon>Pseudomonadaceae</taxon>
        <taxon>Pseudomonas</taxon>
    </lineage>
</organism>
<feature type="region of interest" description="Disordered" evidence="1">
    <location>
        <begin position="76"/>
        <end position="98"/>
    </location>
</feature>
<evidence type="ECO:0000313" key="2">
    <source>
        <dbReference type="EMBL" id="MDD1152436.1"/>
    </source>
</evidence>
<accession>A0ABT5QFD2</accession>
<dbReference type="Proteomes" id="UP001217610">
    <property type="component" value="Unassembled WGS sequence"/>
</dbReference>
<dbReference type="EMBL" id="JAMDGR010000030">
    <property type="protein sequence ID" value="MDD1152436.1"/>
    <property type="molecule type" value="Genomic_DNA"/>
</dbReference>
<sequence length="98" mass="10587">MRASLPEELEDVIGISAEGLAQQLRNVVLAPNATVVSYTDTGQHALEAEETLVKRGHFGIVNGGNHEKLRAALFDHVSQPEDVLPGDEPTDDDPMDIN</sequence>
<feature type="compositionally biased region" description="Acidic residues" evidence="1">
    <location>
        <begin position="84"/>
        <end position="98"/>
    </location>
</feature>